<dbReference type="RefSeq" id="WP_025385634.1">
    <property type="nucleotide sequence ID" value="NZ_LCUA01000029.1"/>
</dbReference>
<accession>A0A0W0WY12</accession>
<dbReference type="AlphaFoldDB" id="A0A0W0WY12"/>
<dbReference type="EMBL" id="LNYP01000031">
    <property type="protein sequence ID" value="KTD37168.1"/>
    <property type="molecule type" value="Genomic_DNA"/>
</dbReference>
<dbReference type="InterPro" id="IPR046342">
    <property type="entry name" value="CBS_dom_sf"/>
</dbReference>
<evidence type="ECO:0000256" key="1">
    <source>
        <dbReference type="ARBA" id="ARBA00023122"/>
    </source>
</evidence>
<proteinExistence type="predicted"/>
<evidence type="ECO:0000259" key="3">
    <source>
        <dbReference type="PROSITE" id="PS51371"/>
    </source>
</evidence>
<feature type="domain" description="CBS" evidence="3">
    <location>
        <begin position="7"/>
        <end position="70"/>
    </location>
</feature>
<dbReference type="InterPro" id="IPR051257">
    <property type="entry name" value="Diverse_CBS-Domain"/>
</dbReference>
<dbReference type="SUPFAM" id="SSF54631">
    <property type="entry name" value="CBS-domain pair"/>
    <property type="match status" value="1"/>
</dbReference>
<protein>
    <submittedName>
        <fullName evidence="4">CBS domain protein</fullName>
    </submittedName>
</protein>
<dbReference type="Gene3D" id="3.10.580.10">
    <property type="entry name" value="CBS-domain"/>
    <property type="match status" value="1"/>
</dbReference>
<dbReference type="PROSITE" id="PS51371">
    <property type="entry name" value="CBS"/>
    <property type="match status" value="2"/>
</dbReference>
<dbReference type="Proteomes" id="UP000054858">
    <property type="component" value="Unassembled WGS sequence"/>
</dbReference>
<gene>
    <name evidence="4" type="ORF">Loak_2304</name>
</gene>
<dbReference type="PANTHER" id="PTHR43080">
    <property type="entry name" value="CBS DOMAIN-CONTAINING PROTEIN CBSX3, MITOCHONDRIAL"/>
    <property type="match status" value="1"/>
</dbReference>
<evidence type="ECO:0000313" key="5">
    <source>
        <dbReference type="Proteomes" id="UP000054858"/>
    </source>
</evidence>
<dbReference type="PANTHER" id="PTHR43080:SF2">
    <property type="entry name" value="CBS DOMAIN-CONTAINING PROTEIN"/>
    <property type="match status" value="1"/>
</dbReference>
<organism evidence="4 5">
    <name type="scientific">Legionella oakridgensis</name>
    <dbReference type="NCBI Taxonomy" id="29423"/>
    <lineage>
        <taxon>Bacteria</taxon>
        <taxon>Pseudomonadati</taxon>
        <taxon>Pseudomonadota</taxon>
        <taxon>Gammaproteobacteria</taxon>
        <taxon>Legionellales</taxon>
        <taxon>Legionellaceae</taxon>
        <taxon>Legionella</taxon>
    </lineage>
</organism>
<feature type="domain" description="CBS" evidence="3">
    <location>
        <begin position="75"/>
        <end position="133"/>
    </location>
</feature>
<name>A0A0W0WY12_9GAMM</name>
<reference evidence="4 5" key="1">
    <citation type="submission" date="2015-11" db="EMBL/GenBank/DDBJ databases">
        <title>Genomic analysis of 38 Legionella species identifies large and diverse effector repertoires.</title>
        <authorList>
            <person name="Burstein D."/>
            <person name="Amaro F."/>
            <person name="Zusman T."/>
            <person name="Lifshitz Z."/>
            <person name="Cohen O."/>
            <person name="Gilbert J.A."/>
            <person name="Pupko T."/>
            <person name="Shuman H.A."/>
            <person name="Segal G."/>
        </authorList>
    </citation>
    <scope>NUCLEOTIDE SEQUENCE [LARGE SCALE GENOMIC DNA]</scope>
    <source>
        <strain evidence="4 5">Oak Ridge-10</strain>
    </source>
</reference>
<dbReference type="CDD" id="cd17775">
    <property type="entry name" value="CBS_pair_bact_arch"/>
    <property type="match status" value="1"/>
</dbReference>
<dbReference type="InterPro" id="IPR000644">
    <property type="entry name" value="CBS_dom"/>
</dbReference>
<evidence type="ECO:0000256" key="2">
    <source>
        <dbReference type="PROSITE-ProRule" id="PRU00703"/>
    </source>
</evidence>
<dbReference type="SMART" id="SM00116">
    <property type="entry name" value="CBS"/>
    <property type="match status" value="2"/>
</dbReference>
<keyword evidence="1 2" id="KW-0129">CBS domain</keyword>
<evidence type="ECO:0000313" key="4">
    <source>
        <dbReference type="EMBL" id="KTD37168.1"/>
    </source>
</evidence>
<sequence length="149" mass="16741">MKVGEFCNREVIVIYSDESVMTAAKLMRKHHVGNVILVEKHDDFRKPIGIITDRDLVIEVMVPKISPEDLVVRDLITGPLLTIGEEDSLYDALDLMRIKGIRRLPVIGKQGELVGIITIDDITDLLTEMLGRVAGVVEQQRHIETLSRS</sequence>
<dbReference type="PATRIC" id="fig|29423.5.peg.2418"/>
<dbReference type="Pfam" id="PF00571">
    <property type="entry name" value="CBS"/>
    <property type="match status" value="2"/>
</dbReference>
<comment type="caution">
    <text evidence="4">The sequence shown here is derived from an EMBL/GenBank/DDBJ whole genome shotgun (WGS) entry which is preliminary data.</text>
</comment>